<comment type="caution">
    <text evidence="2">The sequence shown here is derived from an EMBL/GenBank/DDBJ whole genome shotgun (WGS) entry which is preliminary data.</text>
</comment>
<name>W9W434_9EURO</name>
<feature type="region of interest" description="Disordered" evidence="1">
    <location>
        <begin position="238"/>
        <end position="264"/>
    </location>
</feature>
<dbReference type="Proteomes" id="UP000019471">
    <property type="component" value="Unassembled WGS sequence"/>
</dbReference>
<feature type="compositionally biased region" description="Low complexity" evidence="1">
    <location>
        <begin position="238"/>
        <end position="249"/>
    </location>
</feature>
<dbReference type="HOGENOM" id="CLU_027722_0_0_1"/>
<keyword evidence="3" id="KW-1185">Reference proteome</keyword>
<sequence length="409" mass="45982">MYALLAATSSRMRRVSGVSFRPGNSPEIYLHKALQCLRMLLDDQSAAEDRQIILDIYYLSVCGWYMESYGESMTHFNVLKHFWKTLTPRESTLDQYIYEMLNYNAIFLDCDAAYTPESVLPGLLHPSTASGSSYHSSTLQPERHYSYSQCSAFRLALEHTTYSPDLKKVVQELPILLRLYNYLHQKPDFIGPETDWVRSKSKALVLRLLELPSYGGELYCRLALVLLLHHISQSTATKSSTMSDSTCSSPEPDNPKPKPKHKSTSIDPVAITLRLKRQLQYEIHLPSNEISAAVTSIIKNGTASVPAPAPSPTSSTQQSPPSPPTKAQVIWTGKSDPFLLWILTTGLFSARITQQTPEYQWFWARAMALIRILGVKSMKQLEELVRSFVWVEGMLDDDGLEDILPSGGA</sequence>
<dbReference type="RefSeq" id="XP_007750941.1">
    <property type="nucleotide sequence ID" value="XM_007752751.1"/>
</dbReference>
<reference evidence="2 3" key="1">
    <citation type="submission" date="2013-03" db="EMBL/GenBank/DDBJ databases">
        <title>The Genome Sequence of Cladophialophora psammophila CBS 110553.</title>
        <authorList>
            <consortium name="The Broad Institute Genomics Platform"/>
            <person name="Cuomo C."/>
            <person name="de Hoog S."/>
            <person name="Gorbushina A."/>
            <person name="Walker B."/>
            <person name="Young S.K."/>
            <person name="Zeng Q."/>
            <person name="Gargeya S."/>
            <person name="Fitzgerald M."/>
            <person name="Haas B."/>
            <person name="Abouelleil A."/>
            <person name="Allen A.W."/>
            <person name="Alvarado L."/>
            <person name="Arachchi H.M."/>
            <person name="Berlin A.M."/>
            <person name="Chapman S.B."/>
            <person name="Gainer-Dewar J."/>
            <person name="Goldberg J."/>
            <person name="Griggs A."/>
            <person name="Gujja S."/>
            <person name="Hansen M."/>
            <person name="Howarth C."/>
            <person name="Imamovic A."/>
            <person name="Ireland A."/>
            <person name="Larimer J."/>
            <person name="McCowan C."/>
            <person name="Murphy C."/>
            <person name="Pearson M."/>
            <person name="Poon T.W."/>
            <person name="Priest M."/>
            <person name="Roberts A."/>
            <person name="Saif S."/>
            <person name="Shea T."/>
            <person name="Sisk P."/>
            <person name="Sykes S."/>
            <person name="Wortman J."/>
            <person name="Nusbaum C."/>
            <person name="Birren B."/>
        </authorList>
    </citation>
    <scope>NUCLEOTIDE SEQUENCE [LARGE SCALE GENOMIC DNA]</scope>
    <source>
        <strain evidence="2 3">CBS 110553</strain>
    </source>
</reference>
<feature type="region of interest" description="Disordered" evidence="1">
    <location>
        <begin position="304"/>
        <end position="326"/>
    </location>
</feature>
<accession>W9W434</accession>
<evidence type="ECO:0000313" key="3">
    <source>
        <dbReference type="Proteomes" id="UP000019471"/>
    </source>
</evidence>
<dbReference type="EMBL" id="AMGX01000032">
    <property type="protein sequence ID" value="EXJ59301.1"/>
    <property type="molecule type" value="Genomic_DNA"/>
</dbReference>
<protein>
    <submittedName>
        <fullName evidence="2">Uncharacterized protein</fullName>
    </submittedName>
</protein>
<proteinExistence type="predicted"/>
<gene>
    <name evidence="2" type="ORF">A1O5_12182</name>
</gene>
<feature type="compositionally biased region" description="Low complexity" evidence="1">
    <location>
        <begin position="304"/>
        <end position="319"/>
    </location>
</feature>
<evidence type="ECO:0000313" key="2">
    <source>
        <dbReference type="EMBL" id="EXJ59301.1"/>
    </source>
</evidence>
<evidence type="ECO:0000256" key="1">
    <source>
        <dbReference type="SAM" id="MobiDB-lite"/>
    </source>
</evidence>
<dbReference type="GeneID" id="19196868"/>
<dbReference type="AlphaFoldDB" id="W9W434"/>
<dbReference type="STRING" id="1182543.W9W434"/>
<organism evidence="2 3">
    <name type="scientific">Cladophialophora psammophila CBS 110553</name>
    <dbReference type="NCBI Taxonomy" id="1182543"/>
    <lineage>
        <taxon>Eukaryota</taxon>
        <taxon>Fungi</taxon>
        <taxon>Dikarya</taxon>
        <taxon>Ascomycota</taxon>
        <taxon>Pezizomycotina</taxon>
        <taxon>Eurotiomycetes</taxon>
        <taxon>Chaetothyriomycetidae</taxon>
        <taxon>Chaetothyriales</taxon>
        <taxon>Herpotrichiellaceae</taxon>
        <taxon>Cladophialophora</taxon>
    </lineage>
</organism>